<reference evidence="8 9" key="1">
    <citation type="journal article" date="2016" name="Nat. Commun.">
        <title>Thousands of microbial genomes shed light on interconnected biogeochemical processes in an aquifer system.</title>
        <authorList>
            <person name="Anantharaman K."/>
            <person name="Brown C.T."/>
            <person name="Hug L.A."/>
            <person name="Sharon I."/>
            <person name="Castelle C.J."/>
            <person name="Probst A.J."/>
            <person name="Thomas B.C."/>
            <person name="Singh A."/>
            <person name="Wilkins M.J."/>
            <person name="Karaoz U."/>
            <person name="Brodie E.L."/>
            <person name="Williams K.H."/>
            <person name="Hubbard S.S."/>
            <person name="Banfield J.F."/>
        </authorList>
    </citation>
    <scope>NUCLEOTIDE SEQUENCE [LARGE SCALE GENOMIC DNA]</scope>
</reference>
<evidence type="ECO:0000313" key="8">
    <source>
        <dbReference type="EMBL" id="OGC52127.1"/>
    </source>
</evidence>
<organism evidence="8 9">
    <name type="scientific">candidate division WWE3 bacterium RIFCSPLOWO2_01_FULL_39_13</name>
    <dbReference type="NCBI Taxonomy" id="1802624"/>
    <lineage>
        <taxon>Bacteria</taxon>
        <taxon>Katanobacteria</taxon>
    </lineage>
</organism>
<feature type="domain" description="VTT" evidence="7">
    <location>
        <begin position="65"/>
        <end position="179"/>
    </location>
</feature>
<feature type="transmembrane region" description="Helical" evidence="6">
    <location>
        <begin position="46"/>
        <end position="68"/>
    </location>
</feature>
<dbReference type="Proteomes" id="UP000178771">
    <property type="component" value="Unassembled WGS sequence"/>
</dbReference>
<dbReference type="EMBL" id="MEVH01000005">
    <property type="protein sequence ID" value="OGC52127.1"/>
    <property type="molecule type" value="Genomic_DNA"/>
</dbReference>
<evidence type="ECO:0000256" key="6">
    <source>
        <dbReference type="RuleBase" id="RU366058"/>
    </source>
</evidence>
<proteinExistence type="inferred from homology"/>
<dbReference type="STRING" id="1802624.A2982_01390"/>
<dbReference type="Pfam" id="PF09335">
    <property type="entry name" value="VTT_dom"/>
    <property type="match status" value="1"/>
</dbReference>
<comment type="similarity">
    <text evidence="6">Belongs to the TVP38/TMEM64 family.</text>
</comment>
<dbReference type="PANTHER" id="PTHR12677:SF59">
    <property type="entry name" value="GOLGI APPARATUS MEMBRANE PROTEIN TVP38-RELATED"/>
    <property type="match status" value="1"/>
</dbReference>
<feature type="transmembrane region" description="Helical" evidence="6">
    <location>
        <begin position="159"/>
        <end position="179"/>
    </location>
</feature>
<evidence type="ECO:0000259" key="7">
    <source>
        <dbReference type="Pfam" id="PF09335"/>
    </source>
</evidence>
<dbReference type="AlphaFoldDB" id="A0A1F4V4J4"/>
<feature type="transmembrane region" description="Helical" evidence="6">
    <location>
        <begin position="185"/>
        <end position="208"/>
    </location>
</feature>
<evidence type="ECO:0000256" key="2">
    <source>
        <dbReference type="ARBA" id="ARBA00022475"/>
    </source>
</evidence>
<dbReference type="GO" id="GO:0005886">
    <property type="term" value="C:plasma membrane"/>
    <property type="evidence" value="ECO:0007669"/>
    <property type="project" value="UniProtKB-SubCell"/>
</dbReference>
<keyword evidence="2 6" id="KW-1003">Cell membrane</keyword>
<evidence type="ECO:0000256" key="5">
    <source>
        <dbReference type="ARBA" id="ARBA00023136"/>
    </source>
</evidence>
<comment type="subcellular location">
    <subcellularLocation>
        <location evidence="1 6">Cell membrane</location>
        <topology evidence="1 6">Multi-pass membrane protein</topology>
    </subcellularLocation>
</comment>
<protein>
    <recommendedName>
        <fullName evidence="6">TVP38/TMEM64 family membrane protein</fullName>
    </recommendedName>
</protein>
<name>A0A1F4V4J4_UNCKA</name>
<evidence type="ECO:0000313" key="9">
    <source>
        <dbReference type="Proteomes" id="UP000178771"/>
    </source>
</evidence>
<dbReference type="InterPro" id="IPR015414">
    <property type="entry name" value="TMEM64"/>
</dbReference>
<keyword evidence="4 6" id="KW-1133">Transmembrane helix</keyword>
<comment type="caution">
    <text evidence="8">The sequence shown here is derived from an EMBL/GenBank/DDBJ whole genome shotgun (WGS) entry which is preliminary data.</text>
</comment>
<keyword evidence="3 6" id="KW-0812">Transmembrane</keyword>
<evidence type="ECO:0000256" key="4">
    <source>
        <dbReference type="ARBA" id="ARBA00022989"/>
    </source>
</evidence>
<dbReference type="InterPro" id="IPR032816">
    <property type="entry name" value="VTT_dom"/>
</dbReference>
<feature type="transmembrane region" description="Helical" evidence="6">
    <location>
        <begin position="74"/>
        <end position="99"/>
    </location>
</feature>
<feature type="transmembrane region" description="Helical" evidence="6">
    <location>
        <begin position="6"/>
        <end position="25"/>
    </location>
</feature>
<dbReference type="PANTHER" id="PTHR12677">
    <property type="entry name" value="GOLGI APPARATUS MEMBRANE PROTEIN TVP38-RELATED"/>
    <property type="match status" value="1"/>
</dbReference>
<sequence>MNKIRTGLYLISIVVFLSVAGTLIYRWSSTAQVQSIVSGFGIWGPVFLTVMIALGGIIVPLTALPFILAGLPLYGFWATLLFFYLGNTIIAPVVDFYIARRWGRPAVAKLAGKKAVNEMDKIAKTAGWEALIPMRIFGGVLFDSISYAMGLTSISFKKYLIITLLCPIPGHLLMFYLFQKGQMVNPVYFAVIVVWGWVAALLTPYLIYRYKSKTVAV</sequence>
<accession>A0A1F4V4J4</accession>
<evidence type="ECO:0000256" key="1">
    <source>
        <dbReference type="ARBA" id="ARBA00004651"/>
    </source>
</evidence>
<gene>
    <name evidence="8" type="ORF">A2982_01390</name>
</gene>
<keyword evidence="5 6" id="KW-0472">Membrane</keyword>
<evidence type="ECO:0000256" key="3">
    <source>
        <dbReference type="ARBA" id="ARBA00022692"/>
    </source>
</evidence>